<dbReference type="Pfam" id="PF06962">
    <property type="entry name" value="rRNA_methylase"/>
    <property type="match status" value="1"/>
</dbReference>
<name>A0A0D1A6L8_9LACO</name>
<dbReference type="GO" id="GO:0032259">
    <property type="term" value="P:methylation"/>
    <property type="evidence" value="ECO:0007669"/>
    <property type="project" value="UniProtKB-KW"/>
</dbReference>
<reference evidence="1 2" key="1">
    <citation type="submission" date="2013-08" db="EMBL/GenBank/DDBJ databases">
        <title>Lactobacillus wasatchii sp. WDC04, a late gas producing bacteria isolated from aged chedder cheese.</title>
        <authorList>
            <person name="Oberg C.J."/>
            <person name="Culumber M."/>
            <person name="McMahon D.J."/>
            <person name="Broadbent J.R."/>
            <person name="Oberg T.S."/>
            <person name="Ortaki F."/>
        </authorList>
    </citation>
    <scope>NUCLEOTIDE SEQUENCE [LARGE SCALE GENOMIC DNA]</scope>
    <source>
        <strain evidence="1 2">WDC04</strain>
    </source>
</reference>
<dbReference type="AlphaFoldDB" id="A0A0D1A6L8"/>
<dbReference type="Proteomes" id="UP000032279">
    <property type="component" value="Unassembled WGS sequence"/>
</dbReference>
<organism evidence="1 2">
    <name type="scientific">Paucilactobacillus wasatchensis</name>
    <dbReference type="NCBI Taxonomy" id="1335616"/>
    <lineage>
        <taxon>Bacteria</taxon>
        <taxon>Bacillati</taxon>
        <taxon>Bacillota</taxon>
        <taxon>Bacilli</taxon>
        <taxon>Lactobacillales</taxon>
        <taxon>Lactobacillaceae</taxon>
        <taxon>Paucilactobacillus</taxon>
    </lineage>
</organism>
<dbReference type="EMBL" id="AWTT01000022">
    <property type="protein sequence ID" value="KIS03352.1"/>
    <property type="molecule type" value="Genomic_DNA"/>
</dbReference>
<protein>
    <submittedName>
        <fullName evidence="1">SAM-dependent methyltransferase, MraW</fullName>
    </submittedName>
</protein>
<dbReference type="InterPro" id="IPR029063">
    <property type="entry name" value="SAM-dependent_MTases_sf"/>
</dbReference>
<dbReference type="PANTHER" id="PTHR35276:SF1">
    <property type="entry name" value="TRNA (MNM(5)S(2)U34)-METHYLTRANSFERASE, CHLOROPLASTIC"/>
    <property type="match status" value="1"/>
</dbReference>
<dbReference type="PANTHER" id="PTHR35276">
    <property type="entry name" value="S-ADENOSYL-L-METHIONINE-DEPENDENT METHYLTRANSFERASES SUPERFAMILY PROTEIN"/>
    <property type="match status" value="1"/>
</dbReference>
<keyword evidence="1" id="KW-0808">Transferase</keyword>
<dbReference type="GO" id="GO:0008168">
    <property type="term" value="F:methyltransferase activity"/>
    <property type="evidence" value="ECO:0007669"/>
    <property type="project" value="UniProtKB-KW"/>
</dbReference>
<gene>
    <name evidence="1" type="primary">mraW</name>
    <name evidence="1" type="ORF">WDC_1044</name>
</gene>
<dbReference type="InterPro" id="IPR010719">
    <property type="entry name" value="MnmM_MeTrfase"/>
</dbReference>
<accession>A0A0D1A6L8</accession>
<dbReference type="Gene3D" id="3.40.50.150">
    <property type="entry name" value="Vaccinia Virus protein VP39"/>
    <property type="match status" value="1"/>
</dbReference>
<dbReference type="RefSeq" id="WP_044010791.1">
    <property type="nucleotide sequence ID" value="NZ_AWTT01000022.1"/>
</dbReference>
<dbReference type="SUPFAM" id="SSF53335">
    <property type="entry name" value="S-adenosyl-L-methionine-dependent methyltransferases"/>
    <property type="match status" value="1"/>
</dbReference>
<proteinExistence type="predicted"/>
<comment type="caution">
    <text evidence="1">The sequence shown here is derived from an EMBL/GenBank/DDBJ whole genome shotgun (WGS) entry which is preliminary data.</text>
</comment>
<evidence type="ECO:0000313" key="2">
    <source>
        <dbReference type="Proteomes" id="UP000032279"/>
    </source>
</evidence>
<dbReference type="STRING" id="1335616.WDC_1044"/>
<evidence type="ECO:0000313" key="1">
    <source>
        <dbReference type="EMBL" id="KIS03352.1"/>
    </source>
</evidence>
<keyword evidence="1" id="KW-0489">Methyltransferase</keyword>
<dbReference type="PATRIC" id="fig|1335616.4.peg.1049"/>
<dbReference type="OrthoDB" id="9792989at2"/>
<keyword evidence="2" id="KW-1185">Reference proteome</keyword>
<sequence>MNLQSALEFSHTVLSENVGLGDTVVDATVGNGNDTIFFASLVGKTGKVYGFDIQQAAIDQTKQQLLLTGLQAQTTLICDGHENIAQYVHQPIGGAIFNLGYLPGGDKSIITHGVTTLTAIKTLMLLLRRGGTICIVIYYGHPGGEEERESVEQFARQLDQKTYNVLEYQFINQVHTPPRLVVIQKR</sequence>